<dbReference type="Pfam" id="PF00582">
    <property type="entry name" value="Usp"/>
    <property type="match status" value="1"/>
</dbReference>
<dbReference type="Gene3D" id="3.40.50.620">
    <property type="entry name" value="HUPs"/>
    <property type="match status" value="1"/>
</dbReference>
<reference evidence="3" key="1">
    <citation type="submission" date="2023-08" db="EMBL/GenBank/DDBJ databases">
        <title>Genomic characterization of piscicolin 126 produced by Carnobacterium maltaromaticum CM22 strain isolated from salmon (Salmo salar).</title>
        <authorList>
            <person name="Gonzalez-Gragera E."/>
            <person name="Garcia-Lopez J.D."/>
            <person name="Teso-Perez C."/>
            <person name="Gimenez-Hernandez I."/>
            <person name="Peralta-Sanchez J.M."/>
            <person name="Valdivia E."/>
            <person name="Montalban-Lopez M."/>
            <person name="Martin-Platero A.M."/>
            <person name="Banos A."/>
            <person name="Martinez-Bueno M."/>
        </authorList>
    </citation>
    <scope>NUCLEOTIDE SEQUENCE</scope>
    <source>
        <strain evidence="3">CM22</strain>
    </source>
</reference>
<dbReference type="EMBL" id="JAVBVO010000001">
    <property type="protein sequence ID" value="MDZ5757407.1"/>
    <property type="molecule type" value="Genomic_DNA"/>
</dbReference>
<evidence type="ECO:0000259" key="2">
    <source>
        <dbReference type="Pfam" id="PF00582"/>
    </source>
</evidence>
<evidence type="ECO:0000256" key="1">
    <source>
        <dbReference type="ARBA" id="ARBA00008791"/>
    </source>
</evidence>
<gene>
    <name evidence="3" type="ORF">RAK27_01890</name>
</gene>
<organism evidence="3 4">
    <name type="scientific">Carnobacterium maltaromaticum</name>
    <name type="common">Carnobacterium piscicola</name>
    <dbReference type="NCBI Taxonomy" id="2751"/>
    <lineage>
        <taxon>Bacteria</taxon>
        <taxon>Bacillati</taxon>
        <taxon>Bacillota</taxon>
        <taxon>Bacilli</taxon>
        <taxon>Lactobacillales</taxon>
        <taxon>Carnobacteriaceae</taxon>
        <taxon>Carnobacterium</taxon>
    </lineage>
</organism>
<dbReference type="CDD" id="cd00293">
    <property type="entry name" value="USP-like"/>
    <property type="match status" value="1"/>
</dbReference>
<accession>A0AAW9K0W0</accession>
<dbReference type="InterPro" id="IPR014729">
    <property type="entry name" value="Rossmann-like_a/b/a_fold"/>
</dbReference>
<comment type="caution">
    <text evidence="3">The sequence shown here is derived from an EMBL/GenBank/DDBJ whole genome shotgun (WGS) entry which is preliminary data.</text>
</comment>
<dbReference type="PRINTS" id="PR01438">
    <property type="entry name" value="UNVRSLSTRESS"/>
</dbReference>
<comment type="similarity">
    <text evidence="1">Belongs to the universal stress protein A family.</text>
</comment>
<dbReference type="InterPro" id="IPR006016">
    <property type="entry name" value="UspA"/>
</dbReference>
<dbReference type="AlphaFoldDB" id="A0AAW9K0W0"/>
<sequence>MHLLVPMDLDKTSKSALKEAILLTEKFKETGKITILHVVNSELSAPVVDSVEDLETKLLAEARDYLAKIKAIVEKKNILVEVVILEGFIATKILDYEKEHAIDLIVIGHHNRIGFDRLVVGSVSKKVIHDAICPVVVVK</sequence>
<dbReference type="RefSeq" id="WP_187958390.1">
    <property type="nucleotide sequence ID" value="NZ_JAVBVO010000001.1"/>
</dbReference>
<evidence type="ECO:0000313" key="4">
    <source>
        <dbReference type="Proteomes" id="UP001290462"/>
    </source>
</evidence>
<evidence type="ECO:0000313" key="3">
    <source>
        <dbReference type="EMBL" id="MDZ5757407.1"/>
    </source>
</evidence>
<dbReference type="PANTHER" id="PTHR46268:SF6">
    <property type="entry name" value="UNIVERSAL STRESS PROTEIN UP12"/>
    <property type="match status" value="1"/>
</dbReference>
<dbReference type="InterPro" id="IPR006015">
    <property type="entry name" value="Universal_stress_UspA"/>
</dbReference>
<dbReference type="Proteomes" id="UP001290462">
    <property type="component" value="Unassembled WGS sequence"/>
</dbReference>
<dbReference type="PANTHER" id="PTHR46268">
    <property type="entry name" value="STRESS RESPONSE PROTEIN NHAX"/>
    <property type="match status" value="1"/>
</dbReference>
<proteinExistence type="inferred from homology"/>
<dbReference type="SUPFAM" id="SSF52402">
    <property type="entry name" value="Adenine nucleotide alpha hydrolases-like"/>
    <property type="match status" value="1"/>
</dbReference>
<protein>
    <submittedName>
        <fullName evidence="3">Universal stress protein</fullName>
    </submittedName>
</protein>
<name>A0AAW9K0W0_CARML</name>
<feature type="domain" description="UspA" evidence="2">
    <location>
        <begin position="2"/>
        <end position="139"/>
    </location>
</feature>